<organism evidence="1">
    <name type="scientific">Anguilla anguilla</name>
    <name type="common">European freshwater eel</name>
    <name type="synonym">Muraena anguilla</name>
    <dbReference type="NCBI Taxonomy" id="7936"/>
    <lineage>
        <taxon>Eukaryota</taxon>
        <taxon>Metazoa</taxon>
        <taxon>Chordata</taxon>
        <taxon>Craniata</taxon>
        <taxon>Vertebrata</taxon>
        <taxon>Euteleostomi</taxon>
        <taxon>Actinopterygii</taxon>
        <taxon>Neopterygii</taxon>
        <taxon>Teleostei</taxon>
        <taxon>Anguilliformes</taxon>
        <taxon>Anguillidae</taxon>
        <taxon>Anguilla</taxon>
    </lineage>
</organism>
<proteinExistence type="predicted"/>
<dbReference type="AlphaFoldDB" id="A0A0E9W4L4"/>
<dbReference type="EMBL" id="GBXM01024144">
    <property type="protein sequence ID" value="JAH84433.1"/>
    <property type="molecule type" value="Transcribed_RNA"/>
</dbReference>
<reference evidence="1" key="1">
    <citation type="submission" date="2014-11" db="EMBL/GenBank/DDBJ databases">
        <authorList>
            <person name="Amaro Gonzalez C."/>
        </authorList>
    </citation>
    <scope>NUCLEOTIDE SEQUENCE</scope>
</reference>
<protein>
    <submittedName>
        <fullName evidence="1">Uncharacterized protein</fullName>
    </submittedName>
</protein>
<evidence type="ECO:0000313" key="1">
    <source>
        <dbReference type="EMBL" id="JAH84433.1"/>
    </source>
</evidence>
<name>A0A0E9W4L4_ANGAN</name>
<accession>A0A0E9W4L4</accession>
<sequence length="23" mass="2578">MAQTLSASECDFNLFLSAWRSSI</sequence>
<reference evidence="1" key="2">
    <citation type="journal article" date="2015" name="Fish Shellfish Immunol.">
        <title>Early steps in the European eel (Anguilla anguilla)-Vibrio vulnificus interaction in the gills: Role of the RtxA13 toxin.</title>
        <authorList>
            <person name="Callol A."/>
            <person name="Pajuelo D."/>
            <person name="Ebbesson L."/>
            <person name="Teles M."/>
            <person name="MacKenzie S."/>
            <person name="Amaro C."/>
        </authorList>
    </citation>
    <scope>NUCLEOTIDE SEQUENCE</scope>
</reference>